<dbReference type="OrthoDB" id="6180861at2"/>
<name>A0A558GXJ1_PAENT</name>
<gene>
    <name evidence="1" type="ORF">FQP90_13735</name>
</gene>
<dbReference type="RefSeq" id="WP_144651401.1">
    <property type="nucleotide sequence ID" value="NZ_VNFK01000010.1"/>
</dbReference>
<dbReference type="Proteomes" id="UP000316500">
    <property type="component" value="Unassembled WGS sequence"/>
</dbReference>
<proteinExistence type="predicted"/>
<dbReference type="EMBL" id="VNFK01000010">
    <property type="protein sequence ID" value="TVU61597.1"/>
    <property type="molecule type" value="Genomic_DNA"/>
</dbReference>
<evidence type="ECO:0000313" key="1">
    <source>
        <dbReference type="EMBL" id="TVU61597.1"/>
    </source>
</evidence>
<dbReference type="AlphaFoldDB" id="A0A558GXJ1"/>
<sequence length="202" mass="22834">MSSEIHTERTMLDLLLARYNTERQGTIADRWVRAEHVRSSQGVWEPLSIADFIAIDKYASSQAIHGHEVKVSRSDWLTELRDPSKAERIKRFCHRWWLVVPDASIVKPGELPEGWGLMVKAGNVLRAKTRAPKLNPQPLTLDFVAGLTAAVQRTAMREPLHRDARTIATWNERLGSRQLCQGCGETAPCQLHQPRAIKEQAA</sequence>
<organism evidence="1 2">
    <name type="scientific">Paenarthrobacter nitroguajacolicus</name>
    <name type="common">Arthrobacter nitroguajacolicus</name>
    <dbReference type="NCBI Taxonomy" id="211146"/>
    <lineage>
        <taxon>Bacteria</taxon>
        <taxon>Bacillati</taxon>
        <taxon>Actinomycetota</taxon>
        <taxon>Actinomycetes</taxon>
        <taxon>Micrococcales</taxon>
        <taxon>Micrococcaceae</taxon>
        <taxon>Paenarthrobacter</taxon>
    </lineage>
</organism>
<comment type="caution">
    <text evidence="1">The sequence shown here is derived from an EMBL/GenBank/DDBJ whole genome shotgun (WGS) entry which is preliminary data.</text>
</comment>
<evidence type="ECO:0000313" key="2">
    <source>
        <dbReference type="Proteomes" id="UP000316500"/>
    </source>
</evidence>
<reference evidence="1 2" key="1">
    <citation type="submission" date="2019-07" db="EMBL/GenBank/DDBJ databases">
        <title>Diversity of Bacteria from Kongsfjorden, Arctic.</title>
        <authorList>
            <person name="Yu Y."/>
        </authorList>
    </citation>
    <scope>NUCLEOTIDE SEQUENCE [LARGE SCALE GENOMIC DNA]</scope>
    <source>
        <strain evidence="1 2">SM1928</strain>
    </source>
</reference>
<accession>A0A558GXJ1</accession>
<protein>
    <submittedName>
        <fullName evidence="1">Uncharacterized protein</fullName>
    </submittedName>
</protein>